<protein>
    <recommendedName>
        <fullName evidence="1">Peptidase M15C domain-containing protein</fullName>
    </recommendedName>
</protein>
<reference evidence="2" key="1">
    <citation type="submission" date="2020-01" db="EMBL/GenBank/DDBJ databases">
        <authorList>
            <person name="Meier V. D."/>
            <person name="Meier V D."/>
        </authorList>
    </citation>
    <scope>NUCLEOTIDE SEQUENCE</scope>
    <source>
        <strain evidence="2">HLG_WM_MAG_05</strain>
    </source>
</reference>
<gene>
    <name evidence="2" type="ORF">HELGO_WM4044</name>
</gene>
<proteinExistence type="predicted"/>
<dbReference type="Pfam" id="PF13539">
    <property type="entry name" value="Peptidase_M15_4"/>
    <property type="match status" value="1"/>
</dbReference>
<name>A0A6S6T8V0_9BACT</name>
<sequence length="214" mass="24954">MIKNILLTTTLLTTSLFSQYNFNIQNITPEVKDRMLKADSWREGCPVHLNDLRYINVNHLDFNGQTVSGEIILHKDVADDIVNIFADLYAIGYPVRKMRLVSDFGANDWESIEADNTSAFNCRPITGNKKKWSKHAYGKAIDINPIENPYVNKKGYISHKASWKYKKRIHKVNTLEDRAVLLKNDEATKIFKRYGWKWGGDWRTIKDYQHFVKK</sequence>
<dbReference type="InterPro" id="IPR039561">
    <property type="entry name" value="Peptidase_M15C"/>
</dbReference>
<dbReference type="SUPFAM" id="SSF55166">
    <property type="entry name" value="Hedgehog/DD-peptidase"/>
    <property type="match status" value="1"/>
</dbReference>
<feature type="domain" description="Peptidase M15C" evidence="1">
    <location>
        <begin position="127"/>
        <end position="211"/>
    </location>
</feature>
<dbReference type="InterPro" id="IPR009045">
    <property type="entry name" value="Zn_M74/Hedgehog-like"/>
</dbReference>
<dbReference type="EMBL" id="CACVAU010000038">
    <property type="protein sequence ID" value="CAA6811563.1"/>
    <property type="molecule type" value="Genomic_DNA"/>
</dbReference>
<dbReference type="Gene3D" id="3.30.1380.10">
    <property type="match status" value="1"/>
</dbReference>
<organism evidence="2">
    <name type="scientific">uncultured Sulfurovum sp</name>
    <dbReference type="NCBI Taxonomy" id="269237"/>
    <lineage>
        <taxon>Bacteria</taxon>
        <taxon>Pseudomonadati</taxon>
        <taxon>Campylobacterota</taxon>
        <taxon>Epsilonproteobacteria</taxon>
        <taxon>Campylobacterales</taxon>
        <taxon>Sulfurovaceae</taxon>
        <taxon>Sulfurovum</taxon>
        <taxon>environmental samples</taxon>
    </lineage>
</organism>
<evidence type="ECO:0000259" key="1">
    <source>
        <dbReference type="Pfam" id="PF13539"/>
    </source>
</evidence>
<evidence type="ECO:0000313" key="2">
    <source>
        <dbReference type="EMBL" id="CAA6811563.1"/>
    </source>
</evidence>
<dbReference type="GO" id="GO:0008233">
    <property type="term" value="F:peptidase activity"/>
    <property type="evidence" value="ECO:0007669"/>
    <property type="project" value="InterPro"/>
</dbReference>
<accession>A0A6S6T8V0</accession>
<dbReference type="AlphaFoldDB" id="A0A6S6T8V0"/>